<evidence type="ECO:0000256" key="1">
    <source>
        <dbReference type="ARBA" id="ARBA00006738"/>
    </source>
</evidence>
<dbReference type="CDD" id="cd20736">
    <property type="entry name" value="PoNe_Nuclease"/>
    <property type="match status" value="1"/>
</dbReference>
<gene>
    <name evidence="4" type="ORF">E4A49_00810</name>
</gene>
<evidence type="ECO:0000313" key="5">
    <source>
        <dbReference type="Proteomes" id="UP000297477"/>
    </source>
</evidence>
<keyword evidence="5" id="KW-1185">Reference proteome</keyword>
<comment type="similarity">
    <text evidence="1 2">Belongs to the UPF0102 family.</text>
</comment>
<dbReference type="PANTHER" id="PTHR34039">
    <property type="entry name" value="UPF0102 PROTEIN YRAN"/>
    <property type="match status" value="1"/>
</dbReference>
<dbReference type="Pfam" id="PF02021">
    <property type="entry name" value="UPF0102"/>
    <property type="match status" value="1"/>
</dbReference>
<protein>
    <recommendedName>
        <fullName evidence="2">UPF0102 protein E4A49_00810</fullName>
    </recommendedName>
</protein>
<dbReference type="HAMAP" id="MF_00048">
    <property type="entry name" value="UPF0102"/>
    <property type="match status" value="1"/>
</dbReference>
<name>A0ABY2K2M0_9MICC</name>
<sequence>MQTPKTSPAPDPAVHPASEPPTGSRLDRPRSSTARTALGRFGEDAAAVWLAGHGYSVVERNWRGAGGELDLIALQDGWWVAVEVKTRSGLGFGDPFEAIGPRKLARLHRLMRQWHAQSGIARREEPWRVDAVAVLVVPGEAPRFDLLTDVRP</sequence>
<proteinExistence type="inferred from homology"/>
<comment type="caution">
    <text evidence="4">The sequence shown here is derived from an EMBL/GenBank/DDBJ whole genome shotgun (WGS) entry which is preliminary data.</text>
</comment>
<dbReference type="RefSeq" id="WP_067190275.1">
    <property type="nucleotide sequence ID" value="NZ_CP126965.1"/>
</dbReference>
<organism evidence="4 5">
    <name type="scientific">Micrococcus lylae</name>
    <dbReference type="NCBI Taxonomy" id="1273"/>
    <lineage>
        <taxon>Bacteria</taxon>
        <taxon>Bacillati</taxon>
        <taxon>Actinomycetota</taxon>
        <taxon>Actinomycetes</taxon>
        <taxon>Micrococcales</taxon>
        <taxon>Micrococcaceae</taxon>
        <taxon>Micrococcus</taxon>
    </lineage>
</organism>
<evidence type="ECO:0000313" key="4">
    <source>
        <dbReference type="EMBL" id="TFI01593.1"/>
    </source>
</evidence>
<reference evidence="4 5" key="1">
    <citation type="submission" date="2019-03" db="EMBL/GenBank/DDBJ databases">
        <title>Reclassification of Micrococcus aloeverae and Micrococcus yunnanensis as later heterotypic synonyms of Micrococcus luteus.</title>
        <authorList>
            <person name="Huang C.-H."/>
        </authorList>
    </citation>
    <scope>NUCLEOTIDE SEQUENCE [LARGE SCALE GENOMIC DNA]</scope>
    <source>
        <strain evidence="4 5">BCRC 12151</strain>
    </source>
</reference>
<dbReference type="Gene3D" id="3.40.1350.10">
    <property type="match status" value="1"/>
</dbReference>
<dbReference type="InterPro" id="IPR011856">
    <property type="entry name" value="tRNA_endonuc-like_dom_sf"/>
</dbReference>
<accession>A0ABY2K2M0</accession>
<dbReference type="EMBL" id="SPKT01000001">
    <property type="protein sequence ID" value="TFI01593.1"/>
    <property type="molecule type" value="Genomic_DNA"/>
</dbReference>
<dbReference type="NCBIfam" id="NF009154">
    <property type="entry name" value="PRK12497.3-3"/>
    <property type="match status" value="1"/>
</dbReference>
<dbReference type="Proteomes" id="UP000297477">
    <property type="component" value="Unassembled WGS sequence"/>
</dbReference>
<dbReference type="InterPro" id="IPR003509">
    <property type="entry name" value="UPF0102_YraN-like"/>
</dbReference>
<evidence type="ECO:0000256" key="2">
    <source>
        <dbReference type="HAMAP-Rule" id="MF_00048"/>
    </source>
</evidence>
<feature type="region of interest" description="Disordered" evidence="3">
    <location>
        <begin position="1"/>
        <end position="32"/>
    </location>
</feature>
<dbReference type="PANTHER" id="PTHR34039:SF1">
    <property type="entry name" value="UPF0102 PROTEIN YRAN"/>
    <property type="match status" value="1"/>
</dbReference>
<dbReference type="SUPFAM" id="SSF52980">
    <property type="entry name" value="Restriction endonuclease-like"/>
    <property type="match status" value="1"/>
</dbReference>
<evidence type="ECO:0000256" key="3">
    <source>
        <dbReference type="SAM" id="MobiDB-lite"/>
    </source>
</evidence>
<dbReference type="InterPro" id="IPR011335">
    <property type="entry name" value="Restrct_endonuc-II-like"/>
</dbReference>